<organism evidence="2">
    <name type="scientific">Lotharella globosa</name>
    <dbReference type="NCBI Taxonomy" id="91324"/>
    <lineage>
        <taxon>Eukaryota</taxon>
        <taxon>Sar</taxon>
        <taxon>Rhizaria</taxon>
        <taxon>Cercozoa</taxon>
        <taxon>Chlorarachniophyceae</taxon>
        <taxon>Lotharella</taxon>
    </lineage>
</organism>
<sequence length="231" mass="26121">MFSVVCFACPLGDQENALKETKALEKQIEQLNGALEALKKEKIAQQNEKADDQEPKGTHLSAEPAGKDAKSEELNNNLEASLDFGDLGIGFGEDEQTRREAAQAPSQQKDDELRNELRLKQDQLEEANARVSQLEQSKQALLDQTRDLQDKLQEAKAASERYQAEIGEIKARVEQMEHELELARSSASESSDRCAEKDRQNQRLRDDIEKMRDEQAKHNAKFQKALKVCKL</sequence>
<feature type="compositionally biased region" description="Basic and acidic residues" evidence="1">
    <location>
        <begin position="42"/>
        <end position="57"/>
    </location>
</feature>
<accession>A0A7S4DNR1</accession>
<feature type="region of interest" description="Disordered" evidence="1">
    <location>
        <begin position="180"/>
        <end position="217"/>
    </location>
</feature>
<dbReference type="AlphaFoldDB" id="A0A7S4DNR1"/>
<proteinExistence type="predicted"/>
<feature type="compositionally biased region" description="Basic and acidic residues" evidence="1">
    <location>
        <begin position="190"/>
        <end position="217"/>
    </location>
</feature>
<reference evidence="2" key="1">
    <citation type="submission" date="2021-01" db="EMBL/GenBank/DDBJ databases">
        <authorList>
            <person name="Corre E."/>
            <person name="Pelletier E."/>
            <person name="Niang G."/>
            <person name="Scheremetjew M."/>
            <person name="Finn R."/>
            <person name="Kale V."/>
            <person name="Holt S."/>
            <person name="Cochrane G."/>
            <person name="Meng A."/>
            <person name="Brown T."/>
            <person name="Cohen L."/>
        </authorList>
    </citation>
    <scope>NUCLEOTIDE SEQUENCE</scope>
    <source>
        <strain evidence="2">CCCM811</strain>
    </source>
</reference>
<feature type="region of interest" description="Disordered" evidence="1">
    <location>
        <begin position="42"/>
        <end position="112"/>
    </location>
</feature>
<evidence type="ECO:0000256" key="1">
    <source>
        <dbReference type="SAM" id="MobiDB-lite"/>
    </source>
</evidence>
<evidence type="ECO:0000313" key="2">
    <source>
        <dbReference type="EMBL" id="CAE0660393.1"/>
    </source>
</evidence>
<dbReference type="Gene3D" id="1.10.287.950">
    <property type="entry name" value="Methyl-accepting chemotaxis protein"/>
    <property type="match status" value="1"/>
</dbReference>
<name>A0A7S4DNR1_9EUKA</name>
<dbReference type="EMBL" id="HBIV01016470">
    <property type="protein sequence ID" value="CAE0660393.1"/>
    <property type="molecule type" value="Transcribed_RNA"/>
</dbReference>
<protein>
    <submittedName>
        <fullName evidence="2">Uncharacterized protein</fullName>
    </submittedName>
</protein>
<gene>
    <name evidence="2" type="ORF">LGLO00237_LOCUS11976</name>
</gene>